<proteinExistence type="inferred from homology"/>
<dbReference type="GO" id="GO:0016787">
    <property type="term" value="F:hydrolase activity"/>
    <property type="evidence" value="ECO:0007669"/>
    <property type="project" value="UniProtKB-KW"/>
</dbReference>
<evidence type="ECO:0000313" key="5">
    <source>
        <dbReference type="Proteomes" id="UP001501079"/>
    </source>
</evidence>
<dbReference type="PANTHER" id="PTHR10357:SF179">
    <property type="entry name" value="NEUTRAL AND BASIC AMINO ACID TRANSPORT PROTEIN RBAT"/>
    <property type="match status" value="1"/>
</dbReference>
<dbReference type="PANTHER" id="PTHR10357">
    <property type="entry name" value="ALPHA-AMYLASE FAMILY MEMBER"/>
    <property type="match status" value="1"/>
</dbReference>
<dbReference type="RefSeq" id="WP_344757349.1">
    <property type="nucleotide sequence ID" value="NZ_BAABBW010000007.1"/>
</dbReference>
<accession>A0ABP8ACN5</accession>
<reference evidence="5" key="1">
    <citation type="journal article" date="2019" name="Int. J. Syst. Evol. Microbiol.">
        <title>The Global Catalogue of Microorganisms (GCM) 10K type strain sequencing project: providing services to taxonomists for standard genome sequencing and annotation.</title>
        <authorList>
            <consortium name="The Broad Institute Genomics Platform"/>
            <consortium name="The Broad Institute Genome Sequencing Center for Infectious Disease"/>
            <person name="Wu L."/>
            <person name="Ma J."/>
        </authorList>
    </citation>
    <scope>NUCLEOTIDE SEQUENCE [LARGE SCALE GENOMIC DNA]</scope>
    <source>
        <strain evidence="5">JCM 17591</strain>
    </source>
</reference>
<dbReference type="Proteomes" id="UP001501079">
    <property type="component" value="Unassembled WGS sequence"/>
</dbReference>
<dbReference type="InterPro" id="IPR017853">
    <property type="entry name" value="GH"/>
</dbReference>
<evidence type="ECO:0000259" key="3">
    <source>
        <dbReference type="SMART" id="SM00642"/>
    </source>
</evidence>
<dbReference type="Gene3D" id="3.20.20.80">
    <property type="entry name" value="Glycosidases"/>
    <property type="match status" value="1"/>
</dbReference>
<dbReference type="Pfam" id="PF00128">
    <property type="entry name" value="Alpha-amylase"/>
    <property type="match status" value="1"/>
</dbReference>
<sequence>MASEWWRSAVIYQVYPRSFADSNGDGIGDLPGITSRLGAIADLGADAIWLSPFQPSPQHDAGYDVADYVGVDPLFGTLDDFDALIARARELTLKVIIDLVPNHTSSEHEWFQQALKAAPGSPERDRYLFRDGKGEGGNEPPNNWESVFGGGAWTRVTEADGTPGQWYLHLFDESQPDLNWRSPVVRAAFRDILRFWLDRGVDGFRVDVAHGLIKADGLPDYNPPKHQASMGGHTGAEDLEDEPEPAPYWGQEGVHEIFREWHEVLAEYDGDRALCGEAWVEPLSKLAKWVRPDEMQQTFNFSYLLTEWQAEAQREVIQESLEAFASVGAPSTWVLSNHDVLRHATRLALAFDSAQGSGIGPRDIPKLPERHFALRRGRAATALMLALPGSAYLYQGEELGLPEVADLPDDARQDPTWFRTGGEKYGRDGCRVPIPWEASAPAYGFSPSGASWLPQPAEWAELARDEQESDPGSTLAMYRELLAVRREHALGEGSVEFIDGLGEDIVALRNGDVTVIANLGGWDLYLPDGRVIAASAPVGRNLPPDTTVWMVSE</sequence>
<comment type="caution">
    <text evidence="4">The sequence shown here is derived from an EMBL/GenBank/DDBJ whole genome shotgun (WGS) entry which is preliminary data.</text>
</comment>
<name>A0ABP8ACN5_9MICO</name>
<dbReference type="SUPFAM" id="SSF51445">
    <property type="entry name" value="(Trans)glycosidases"/>
    <property type="match status" value="1"/>
</dbReference>
<dbReference type="InterPro" id="IPR006047">
    <property type="entry name" value="GH13_cat_dom"/>
</dbReference>
<dbReference type="CDD" id="cd11332">
    <property type="entry name" value="AmyAc_OligoGlu_TS"/>
    <property type="match status" value="1"/>
</dbReference>
<feature type="region of interest" description="Disordered" evidence="2">
    <location>
        <begin position="220"/>
        <end position="243"/>
    </location>
</feature>
<keyword evidence="5" id="KW-1185">Reference proteome</keyword>
<dbReference type="SMART" id="SM00642">
    <property type="entry name" value="Aamy"/>
    <property type="match status" value="1"/>
</dbReference>
<organism evidence="4 5">
    <name type="scientific">Gryllotalpicola koreensis</name>
    <dbReference type="NCBI Taxonomy" id="993086"/>
    <lineage>
        <taxon>Bacteria</taxon>
        <taxon>Bacillati</taxon>
        <taxon>Actinomycetota</taxon>
        <taxon>Actinomycetes</taxon>
        <taxon>Micrococcales</taxon>
        <taxon>Microbacteriaceae</taxon>
        <taxon>Gryllotalpicola</taxon>
    </lineage>
</organism>
<gene>
    <name evidence="4" type="ORF">GCM10022287_37500</name>
</gene>
<dbReference type="EMBL" id="BAABBW010000007">
    <property type="protein sequence ID" value="GAA4181755.1"/>
    <property type="molecule type" value="Genomic_DNA"/>
</dbReference>
<evidence type="ECO:0000256" key="2">
    <source>
        <dbReference type="SAM" id="MobiDB-lite"/>
    </source>
</evidence>
<comment type="similarity">
    <text evidence="1">Belongs to the glycosyl hydrolase 13 family.</text>
</comment>
<feature type="domain" description="Glycosyl hydrolase family 13 catalytic" evidence="3">
    <location>
        <begin position="13"/>
        <end position="431"/>
    </location>
</feature>
<keyword evidence="4" id="KW-0378">Hydrolase</keyword>
<dbReference type="InterPro" id="IPR045857">
    <property type="entry name" value="O16G_dom_2"/>
</dbReference>
<protein>
    <submittedName>
        <fullName evidence="4">Glycoside hydrolase family 13 protein</fullName>
    </submittedName>
</protein>
<dbReference type="Gene3D" id="3.90.400.10">
    <property type="entry name" value="Oligo-1,6-glucosidase, Domain 2"/>
    <property type="match status" value="1"/>
</dbReference>
<evidence type="ECO:0000313" key="4">
    <source>
        <dbReference type="EMBL" id="GAA4181755.1"/>
    </source>
</evidence>
<evidence type="ECO:0000256" key="1">
    <source>
        <dbReference type="ARBA" id="ARBA00008061"/>
    </source>
</evidence>